<evidence type="ECO:0000313" key="7">
    <source>
        <dbReference type="Proteomes" id="UP000095282"/>
    </source>
</evidence>
<accession>A0A1I7U8L8</accession>
<feature type="transmembrane region" description="Helical" evidence="6">
    <location>
        <begin position="6"/>
        <end position="28"/>
    </location>
</feature>
<dbReference type="PANTHER" id="PTHR31216">
    <property type="entry name" value="SERPENTINE RECEPTOR CLASS BETA-1-RELATED-RELATED"/>
    <property type="match status" value="1"/>
</dbReference>
<feature type="transmembrane region" description="Helical" evidence="6">
    <location>
        <begin position="174"/>
        <end position="198"/>
    </location>
</feature>
<dbReference type="AlphaFoldDB" id="A0A1I7U8L8"/>
<dbReference type="GO" id="GO:0004888">
    <property type="term" value="F:transmembrane signaling receptor activity"/>
    <property type="evidence" value="ECO:0007669"/>
    <property type="project" value="InterPro"/>
</dbReference>
<proteinExistence type="inferred from homology"/>
<evidence type="ECO:0000256" key="2">
    <source>
        <dbReference type="ARBA" id="ARBA00006860"/>
    </source>
</evidence>
<evidence type="ECO:0000256" key="1">
    <source>
        <dbReference type="ARBA" id="ARBA00004141"/>
    </source>
</evidence>
<dbReference type="eggNOG" id="ENOG502SXP2">
    <property type="taxonomic scope" value="Eukaryota"/>
</dbReference>
<comment type="similarity">
    <text evidence="2">Belongs to the nematode receptor-like protein srb family.</text>
</comment>
<keyword evidence="7" id="KW-1185">Reference proteome</keyword>
<evidence type="ECO:0000256" key="4">
    <source>
        <dbReference type="ARBA" id="ARBA00022989"/>
    </source>
</evidence>
<keyword evidence="5 6" id="KW-0472">Membrane</keyword>
<evidence type="ECO:0000256" key="5">
    <source>
        <dbReference type="ARBA" id="ARBA00023136"/>
    </source>
</evidence>
<keyword evidence="3 6" id="KW-0812">Transmembrane</keyword>
<sequence>MIGHILVLFLLTTPMVFPIGFSIERFIAIGMASRYETTPTLIGPILVVLLIIPNVIVFFFIFQNETFDDIFISFLMLPSTSANQFTSHLWNLMYIKVVNVICNIVLLMIQSVLKPKYQKSSLSTKYAMEEITQSPKFTLIVTFTHLLFFGVYTACSIFVRVLGQPFFGSFINFYVARGVNCAVPTYNFVVVIVGMITLRHLNAERSKAVQTTVRILSIGNEGAKNYDDAITNQWATITTSRL</sequence>
<protein>
    <submittedName>
        <fullName evidence="8">Serpentine Receptor, class T</fullName>
    </submittedName>
</protein>
<feature type="transmembrane region" description="Helical" evidence="6">
    <location>
        <begin position="40"/>
        <end position="62"/>
    </location>
</feature>
<dbReference type="PANTHER" id="PTHR31216:SF5">
    <property type="entry name" value="SERPENTINE RECEPTOR CLASS BETA-13"/>
    <property type="match status" value="1"/>
</dbReference>
<name>A0A1I7U8L8_9PELO</name>
<dbReference type="PRINTS" id="PR00699">
    <property type="entry name" value="TMPROTEINSRB"/>
</dbReference>
<feature type="transmembrane region" description="Helical" evidence="6">
    <location>
        <begin position="93"/>
        <end position="113"/>
    </location>
</feature>
<organism evidence="7 8">
    <name type="scientific">Caenorhabditis tropicalis</name>
    <dbReference type="NCBI Taxonomy" id="1561998"/>
    <lineage>
        <taxon>Eukaryota</taxon>
        <taxon>Metazoa</taxon>
        <taxon>Ecdysozoa</taxon>
        <taxon>Nematoda</taxon>
        <taxon>Chromadorea</taxon>
        <taxon>Rhabditida</taxon>
        <taxon>Rhabditina</taxon>
        <taxon>Rhabditomorpha</taxon>
        <taxon>Rhabditoidea</taxon>
        <taxon>Rhabditidae</taxon>
        <taxon>Peloderinae</taxon>
        <taxon>Caenorhabditis</taxon>
    </lineage>
</organism>
<keyword evidence="4 6" id="KW-1133">Transmembrane helix</keyword>
<dbReference type="GO" id="GO:0007606">
    <property type="term" value="P:sensory perception of chemical stimulus"/>
    <property type="evidence" value="ECO:0007669"/>
    <property type="project" value="InterPro"/>
</dbReference>
<comment type="subcellular location">
    <subcellularLocation>
        <location evidence="1">Membrane</location>
        <topology evidence="1">Multi-pass membrane protein</topology>
    </subcellularLocation>
</comment>
<dbReference type="Proteomes" id="UP000095282">
    <property type="component" value="Unplaced"/>
</dbReference>
<dbReference type="Pfam" id="PF02175">
    <property type="entry name" value="7TM_GPCR_Srb"/>
    <property type="match status" value="1"/>
</dbReference>
<dbReference type="InterPro" id="IPR002184">
    <property type="entry name" value="7TM_GPCR_serpentine_rcpt_Srb"/>
</dbReference>
<reference evidence="8" key="1">
    <citation type="submission" date="2016-11" db="UniProtKB">
        <authorList>
            <consortium name="WormBaseParasite"/>
        </authorList>
    </citation>
    <scope>IDENTIFICATION</scope>
</reference>
<evidence type="ECO:0000313" key="8">
    <source>
        <dbReference type="WBParaSite" id="Csp11.Scaffold629.g15964.t1"/>
    </source>
</evidence>
<feature type="transmembrane region" description="Helical" evidence="6">
    <location>
        <begin position="137"/>
        <end position="162"/>
    </location>
</feature>
<dbReference type="WBParaSite" id="Csp11.Scaffold629.g15964.t1">
    <property type="protein sequence ID" value="Csp11.Scaffold629.g15964.t1"/>
    <property type="gene ID" value="Csp11.Scaffold629.g15964"/>
</dbReference>
<dbReference type="STRING" id="1561998.A0A1I7U8L8"/>
<evidence type="ECO:0000256" key="6">
    <source>
        <dbReference type="SAM" id="Phobius"/>
    </source>
</evidence>
<evidence type="ECO:0000256" key="3">
    <source>
        <dbReference type="ARBA" id="ARBA00022692"/>
    </source>
</evidence>
<dbReference type="GO" id="GO:0016020">
    <property type="term" value="C:membrane"/>
    <property type="evidence" value="ECO:0007669"/>
    <property type="project" value="UniProtKB-SubCell"/>
</dbReference>